<comment type="caution">
    <text evidence="1">The sequence shown here is derived from an EMBL/GenBank/DDBJ whole genome shotgun (WGS) entry which is preliminary data.</text>
</comment>
<dbReference type="AlphaFoldDB" id="A0A6A0BGR3"/>
<gene>
    <name evidence="1" type="ORF">Hs30E_20120</name>
</gene>
<accession>A0A6A0BGR3</accession>
<sequence length="57" mass="6713">MAEKGKSVNALMKHIRGEHHIDSYGSRNKQDLLNMGYFHAYKAYKFIRLVPKPYKKC</sequence>
<protein>
    <submittedName>
        <fullName evidence="1">Uncharacterized protein</fullName>
    </submittedName>
</protein>
<name>A0A6A0BGR3_9LACT</name>
<reference evidence="1 2" key="1">
    <citation type="submission" date="2020-02" db="EMBL/GenBank/DDBJ databases">
        <title>Draft genome sequence of Lactococcus sp. Hs30E4-3.</title>
        <authorList>
            <person name="Noda S."/>
            <person name="Yuki M."/>
            <person name="Ohkuma M."/>
        </authorList>
    </citation>
    <scope>NUCLEOTIDE SEQUENCE [LARGE SCALE GENOMIC DNA]</scope>
    <source>
        <strain evidence="1 2">Hs30E4-3</strain>
    </source>
</reference>
<evidence type="ECO:0000313" key="2">
    <source>
        <dbReference type="Proteomes" id="UP000480303"/>
    </source>
</evidence>
<proteinExistence type="predicted"/>
<evidence type="ECO:0000313" key="1">
    <source>
        <dbReference type="EMBL" id="GFH43461.1"/>
    </source>
</evidence>
<keyword evidence="2" id="KW-1185">Reference proteome</keyword>
<dbReference type="EMBL" id="BLLI01000104">
    <property type="protein sequence ID" value="GFH43461.1"/>
    <property type="molecule type" value="Genomic_DNA"/>
</dbReference>
<organism evidence="1 2">
    <name type="scientific">Pseudolactococcus hodotermopsidis</name>
    <dbReference type="NCBI Taxonomy" id="2709157"/>
    <lineage>
        <taxon>Bacteria</taxon>
        <taxon>Bacillati</taxon>
        <taxon>Bacillota</taxon>
        <taxon>Bacilli</taxon>
        <taxon>Lactobacillales</taxon>
        <taxon>Streptococcaceae</taxon>
        <taxon>Pseudolactococcus</taxon>
    </lineage>
</organism>
<dbReference type="Proteomes" id="UP000480303">
    <property type="component" value="Unassembled WGS sequence"/>
</dbReference>